<evidence type="ECO:0000256" key="2">
    <source>
        <dbReference type="SAM" id="Phobius"/>
    </source>
</evidence>
<keyword evidence="2" id="KW-1133">Transmembrane helix</keyword>
<feature type="region of interest" description="Disordered" evidence="1">
    <location>
        <begin position="1"/>
        <end position="20"/>
    </location>
</feature>
<evidence type="ECO:0008006" key="5">
    <source>
        <dbReference type="Google" id="ProtNLM"/>
    </source>
</evidence>
<gene>
    <name evidence="3" type="ORF">FNH09_16560</name>
</gene>
<dbReference type="OrthoDB" id="4318104at2"/>
<evidence type="ECO:0000313" key="3">
    <source>
        <dbReference type="EMBL" id="MPY32818.1"/>
    </source>
</evidence>
<accession>A0A5N8VFJ7</accession>
<organism evidence="3 4">
    <name type="scientific">Streptomyces adustus</name>
    <dbReference type="NCBI Taxonomy" id="1609272"/>
    <lineage>
        <taxon>Bacteria</taxon>
        <taxon>Bacillati</taxon>
        <taxon>Actinomycetota</taxon>
        <taxon>Actinomycetes</taxon>
        <taxon>Kitasatosporales</taxon>
        <taxon>Streptomycetaceae</taxon>
        <taxon>Streptomyces</taxon>
    </lineage>
</organism>
<dbReference type="Proteomes" id="UP000325849">
    <property type="component" value="Unassembled WGS sequence"/>
</dbReference>
<comment type="caution">
    <text evidence="3">The sequence shown here is derived from an EMBL/GenBank/DDBJ whole genome shotgun (WGS) entry which is preliminary data.</text>
</comment>
<dbReference type="AlphaFoldDB" id="A0A5N8VFJ7"/>
<sequence>MTSDIAAEGASDRAGQPARSGRPRPFLVAGVFLLLGAALLACAAWVGWTQWARITSIQKDGVRAVGVFHDDGAENCWRHRCWAEIEVDGRKVEAELPPLTYTKVHHHEVRDGRSIVVRYLPSDPTTAVEDQGLGQVGQVVSVIGMFGGIFLVVGLARAVLVVRRRTPAEPA</sequence>
<dbReference type="RefSeq" id="WP_152888558.1">
    <property type="nucleotide sequence ID" value="NZ_VJZD01000056.1"/>
</dbReference>
<evidence type="ECO:0000313" key="4">
    <source>
        <dbReference type="Proteomes" id="UP000325849"/>
    </source>
</evidence>
<keyword evidence="2" id="KW-0812">Transmembrane</keyword>
<feature type="transmembrane region" description="Helical" evidence="2">
    <location>
        <begin position="139"/>
        <end position="160"/>
    </location>
</feature>
<name>A0A5N8VFJ7_9ACTN</name>
<evidence type="ECO:0000256" key="1">
    <source>
        <dbReference type="SAM" id="MobiDB-lite"/>
    </source>
</evidence>
<proteinExistence type="predicted"/>
<protein>
    <recommendedName>
        <fullName evidence="5">DUF3592 domain-containing protein</fullName>
    </recommendedName>
</protein>
<feature type="transmembrane region" description="Helical" evidence="2">
    <location>
        <begin position="26"/>
        <end position="48"/>
    </location>
</feature>
<keyword evidence="4" id="KW-1185">Reference proteome</keyword>
<dbReference type="EMBL" id="VJZD01000056">
    <property type="protein sequence ID" value="MPY32818.1"/>
    <property type="molecule type" value="Genomic_DNA"/>
</dbReference>
<reference evidence="3 4" key="1">
    <citation type="submission" date="2019-07" db="EMBL/GenBank/DDBJ databases">
        <title>New species of Amycolatopsis and Streptomyces.</title>
        <authorList>
            <person name="Duangmal K."/>
            <person name="Teo W.F.A."/>
            <person name="Lipun K."/>
        </authorList>
    </citation>
    <scope>NUCLEOTIDE SEQUENCE [LARGE SCALE GENOMIC DNA]</scope>
    <source>
        <strain evidence="3 4">NBRC 109810</strain>
    </source>
</reference>
<keyword evidence="2" id="KW-0472">Membrane</keyword>